<dbReference type="EMBL" id="CP054143">
    <property type="protein sequence ID" value="QKJ66162.1"/>
    <property type="molecule type" value="Genomic_DNA"/>
</dbReference>
<gene>
    <name evidence="5" type="ORF">HQN60_05220</name>
</gene>
<name>A0A6M8SLT9_9NEIS</name>
<evidence type="ECO:0000256" key="3">
    <source>
        <dbReference type="ARBA" id="ARBA00022777"/>
    </source>
</evidence>
<evidence type="ECO:0000313" key="6">
    <source>
        <dbReference type="Proteomes" id="UP000504844"/>
    </source>
</evidence>
<dbReference type="InterPro" id="IPR050306">
    <property type="entry name" value="PfkB_Carbo_kinase"/>
</dbReference>
<evidence type="ECO:0000313" key="5">
    <source>
        <dbReference type="EMBL" id="QKJ66162.1"/>
    </source>
</evidence>
<dbReference type="PANTHER" id="PTHR43085">
    <property type="entry name" value="HEXOKINASE FAMILY MEMBER"/>
    <property type="match status" value="1"/>
</dbReference>
<evidence type="ECO:0000256" key="2">
    <source>
        <dbReference type="ARBA" id="ARBA00022679"/>
    </source>
</evidence>
<evidence type="ECO:0000259" key="4">
    <source>
        <dbReference type="Pfam" id="PF00294"/>
    </source>
</evidence>
<feature type="domain" description="Carbohydrate kinase PfkB" evidence="4">
    <location>
        <begin position="34"/>
        <end position="290"/>
    </location>
</feature>
<keyword evidence="3 5" id="KW-0418">Kinase</keyword>
<dbReference type="SUPFAM" id="SSF53613">
    <property type="entry name" value="Ribokinase-like"/>
    <property type="match status" value="1"/>
</dbReference>
<dbReference type="KEGG" id="dee:HQN60_05220"/>
<dbReference type="Pfam" id="PF00294">
    <property type="entry name" value="PfkB"/>
    <property type="match status" value="1"/>
</dbReference>
<dbReference type="AlphaFoldDB" id="A0A6M8SLT9"/>
<comment type="similarity">
    <text evidence="1">Belongs to the carbohydrate kinase PfkB family.</text>
</comment>
<dbReference type="InterPro" id="IPR029056">
    <property type="entry name" value="Ribokinase-like"/>
</dbReference>
<organism evidence="5 6">
    <name type="scientific">Deefgea piscis</name>
    <dbReference type="NCBI Taxonomy" id="2739061"/>
    <lineage>
        <taxon>Bacteria</taxon>
        <taxon>Pseudomonadati</taxon>
        <taxon>Pseudomonadota</taxon>
        <taxon>Betaproteobacteria</taxon>
        <taxon>Neisseriales</taxon>
        <taxon>Chitinibacteraceae</taxon>
        <taxon>Deefgea</taxon>
    </lineage>
</organism>
<keyword evidence="2" id="KW-0808">Transferase</keyword>
<protein>
    <submittedName>
        <fullName evidence="5">Carbohydrate kinase family protein</fullName>
    </submittedName>
</protein>
<dbReference type="InterPro" id="IPR002139">
    <property type="entry name" value="Ribo/fructo_kinase"/>
</dbReference>
<proteinExistence type="inferred from homology"/>
<dbReference type="InterPro" id="IPR002173">
    <property type="entry name" value="Carboh/pur_kinase_PfkB_CS"/>
</dbReference>
<dbReference type="PROSITE" id="PS00583">
    <property type="entry name" value="PFKB_KINASES_1"/>
    <property type="match status" value="1"/>
</dbReference>
<dbReference type="PRINTS" id="PR00990">
    <property type="entry name" value="RIBOKINASE"/>
</dbReference>
<evidence type="ECO:0000256" key="1">
    <source>
        <dbReference type="ARBA" id="ARBA00010688"/>
    </source>
</evidence>
<dbReference type="CDD" id="cd01942">
    <property type="entry name" value="ribokinase_group_A"/>
    <property type="match status" value="1"/>
</dbReference>
<sequence>MAALICGSMAYDTIMIFPGYFKQHILPEQIHILSVSFLVPEMRRELGGCAGNIAYTLKMLGSEPLIMATVGQDFGPYAEFLDRQQIRRDYIQEQEGFTAQCFITTDLDDNQITAFHPGAMNGSHLNMVNVVREPIDIAIVSPDGKAGMQQHCQQLAAAKIPFIFDPGQGLPMFNGEELKAMLALASYVTVNDYEAEMLCTSTGLSLLEIAAQVQALIVTLGAQGAKIYTDGVCHQIPAVAASEILDPTGCGDAFRAGLLHGLSRGWDWPQIGRLASLLGSLKVAQRGGQNHHFTERELAEKYQAAFAELLPDLVCEAQ</sequence>
<dbReference type="PANTHER" id="PTHR43085:SF46">
    <property type="entry name" value="ADENOSINE KINASE"/>
    <property type="match status" value="1"/>
</dbReference>
<dbReference type="RefSeq" id="WP_173532666.1">
    <property type="nucleotide sequence ID" value="NZ_CP054143.1"/>
</dbReference>
<dbReference type="GO" id="GO:0006000">
    <property type="term" value="P:fructose metabolic process"/>
    <property type="evidence" value="ECO:0007669"/>
    <property type="project" value="UniProtKB-ARBA"/>
</dbReference>
<keyword evidence="6" id="KW-1185">Reference proteome</keyword>
<reference evidence="5 6" key="1">
    <citation type="submission" date="2020-05" db="EMBL/GenBank/DDBJ databases">
        <title>Complete genome sequence of Deefgea sp. D17.</title>
        <authorList>
            <person name="Bae J.-W."/>
            <person name="Han J.E."/>
        </authorList>
    </citation>
    <scope>NUCLEOTIDE SEQUENCE [LARGE SCALE GENOMIC DNA]</scope>
    <source>
        <strain evidence="5 6">D17</strain>
    </source>
</reference>
<dbReference type="InterPro" id="IPR011611">
    <property type="entry name" value="PfkB_dom"/>
</dbReference>
<dbReference type="GO" id="GO:0008865">
    <property type="term" value="F:fructokinase activity"/>
    <property type="evidence" value="ECO:0007669"/>
    <property type="project" value="UniProtKB-ARBA"/>
</dbReference>
<accession>A0A6M8SLT9</accession>
<dbReference type="Proteomes" id="UP000504844">
    <property type="component" value="Chromosome"/>
</dbReference>
<dbReference type="Gene3D" id="3.40.1190.20">
    <property type="match status" value="1"/>
</dbReference>